<dbReference type="VEuPathDB" id="AmoebaDB:KM1_112540"/>
<dbReference type="SUPFAM" id="SSF54495">
    <property type="entry name" value="UBC-like"/>
    <property type="match status" value="1"/>
</dbReference>
<dbReference type="Gene3D" id="3.10.110.10">
    <property type="entry name" value="Ubiquitin Conjugating Enzyme"/>
    <property type="match status" value="1"/>
</dbReference>
<reference evidence="3 4" key="1">
    <citation type="submission" date="2016-05" db="EMBL/GenBank/DDBJ databases">
        <title>First whole genome sequencing of Entamoeba histolytica HM1:IMSS-clone-6.</title>
        <authorList>
            <person name="Mukherjee Avik.K."/>
            <person name="Izumyama S."/>
            <person name="Nakada-Tsukui K."/>
            <person name="Nozaki T."/>
        </authorList>
    </citation>
    <scope>NUCLEOTIDE SEQUENCE [LARGE SCALE GENOMIC DNA]</scope>
    <source>
        <strain evidence="3 4">HM1:IMSS clone 6</strain>
    </source>
</reference>
<name>A0A5K1UXP5_ENTHI</name>
<dbReference type="InterPro" id="IPR008883">
    <property type="entry name" value="UEV_N"/>
</dbReference>
<evidence type="ECO:0000256" key="1">
    <source>
        <dbReference type="SAM" id="Coils"/>
    </source>
</evidence>
<evidence type="ECO:0000313" key="4">
    <source>
        <dbReference type="Proteomes" id="UP000078387"/>
    </source>
</evidence>
<sequence>MQPINNEKNINILIKKNYNNFDSVEQDIRSIHVKYPQFRVDTWTSRISGKQLLVLTGFLPILFNGRKFGIPLLIGFPYDYPLSPPEIICNISEGMEIVKKHPEVDENGVIRKVGDEWNPSSDLLMVLESLANSFGRYPPVRQAQNSHLTTPQGYPITASTSSIQPNPHNNFRNSSCSLTSSQFVNSSSPYCQQRITSLQQQYQPNSYGQFIINKPPYSQEMSSFNPSLQPSSNYNYPNHLTSINPSAQPQYQPFNTTLFQSSVPADVVQNTSFPSLNSSFSGPQQQMYYNSFPNTTTSTNPITTYPLQSQEQNVQVNGCIKKPGDDPYLANYNPITKVNPPPFLSMPNHYMTQPEVENKLTSGCLTDEEKIQKEEESEEILHEEEERRKKENEIIQKKKLQKKINEINKAISEISCWIENNSCEEIDPQKILLQKKTSGERNKMKSISQCMAVDDCIEILNDATKNKVISIEDALEQLKKITSIQFHAKYCITE</sequence>
<keyword evidence="1" id="KW-0175">Coiled coil</keyword>
<feature type="coiled-coil region" evidence="1">
    <location>
        <begin position="373"/>
        <end position="410"/>
    </location>
</feature>
<dbReference type="Proteomes" id="UP000078387">
    <property type="component" value="Unassembled WGS sequence"/>
</dbReference>
<dbReference type="PANTHER" id="PTHR23306">
    <property type="entry name" value="TUMOR SUSCEPTIBILITY GENE 101 PROTEIN-RELATED"/>
    <property type="match status" value="1"/>
</dbReference>
<dbReference type="InterPro" id="IPR016135">
    <property type="entry name" value="UBQ-conjugating_enzyme/RWD"/>
</dbReference>
<dbReference type="PANTHER" id="PTHR23306:SF3">
    <property type="entry name" value="TUMOR SUPPRESSOR PROTEIN 101"/>
    <property type="match status" value="1"/>
</dbReference>
<dbReference type="GO" id="GO:0008333">
    <property type="term" value="P:endosome to lysosome transport"/>
    <property type="evidence" value="ECO:0007669"/>
    <property type="project" value="TreeGrafter"/>
</dbReference>
<dbReference type="GO" id="GO:0015031">
    <property type="term" value="P:protein transport"/>
    <property type="evidence" value="ECO:0007669"/>
    <property type="project" value="InterPro"/>
</dbReference>
<evidence type="ECO:0000313" key="3">
    <source>
        <dbReference type="EMBL" id="GAT98469.1"/>
    </source>
</evidence>
<dbReference type="VEuPathDB" id="AmoebaDB:EHI_135460"/>
<protein>
    <recommendedName>
        <fullName evidence="2">UEV domain-containing protein</fullName>
    </recommendedName>
</protein>
<dbReference type="CDD" id="cd11685">
    <property type="entry name" value="UEV_TSG101-like"/>
    <property type="match status" value="1"/>
</dbReference>
<dbReference type="EMBL" id="BDEQ01000001">
    <property type="protein sequence ID" value="GAT98469.1"/>
    <property type="molecule type" value="Genomic_DNA"/>
</dbReference>
<dbReference type="GO" id="GO:0000813">
    <property type="term" value="C:ESCRT I complex"/>
    <property type="evidence" value="ECO:0007669"/>
    <property type="project" value="TreeGrafter"/>
</dbReference>
<evidence type="ECO:0000259" key="2">
    <source>
        <dbReference type="PROSITE" id="PS51322"/>
    </source>
</evidence>
<accession>A0A5K1UXP5</accession>
<dbReference type="SMR" id="A0A5K1UXP5"/>
<gene>
    <name evidence="3" type="ORF">CL6EHI_135460</name>
</gene>
<comment type="caution">
    <text evidence="3">The sequence shown here is derived from an EMBL/GenBank/DDBJ whole genome shotgun (WGS) entry which is preliminary data.</text>
</comment>
<dbReference type="Pfam" id="PF05743">
    <property type="entry name" value="UEV"/>
    <property type="match status" value="1"/>
</dbReference>
<organism evidence="3 4">
    <name type="scientific">Entamoeba histolytica</name>
    <dbReference type="NCBI Taxonomy" id="5759"/>
    <lineage>
        <taxon>Eukaryota</taxon>
        <taxon>Amoebozoa</taxon>
        <taxon>Evosea</taxon>
        <taxon>Archamoebae</taxon>
        <taxon>Mastigamoebida</taxon>
        <taxon>Entamoebidae</taxon>
        <taxon>Entamoeba</taxon>
    </lineage>
</organism>
<dbReference type="VEuPathDB" id="AmoebaDB:EHI7A_057030"/>
<proteinExistence type="predicted"/>
<dbReference type="OMA" id="NHPEVDE"/>
<dbReference type="InterPro" id="IPR052070">
    <property type="entry name" value="ESCRT-I_UEV_domain"/>
</dbReference>
<dbReference type="PROSITE" id="PS51322">
    <property type="entry name" value="UEV"/>
    <property type="match status" value="1"/>
</dbReference>
<dbReference type="VEuPathDB" id="AmoebaDB:EHI8A_060060"/>
<feature type="domain" description="UEV" evidence="2">
    <location>
        <begin position="5"/>
        <end position="144"/>
    </location>
</feature>
<dbReference type="VEuPathDB" id="AmoebaDB:EHI5A_093150"/>
<dbReference type="GO" id="GO:0043130">
    <property type="term" value="F:ubiquitin binding"/>
    <property type="evidence" value="ECO:0007669"/>
    <property type="project" value="TreeGrafter"/>
</dbReference>
<dbReference type="AlphaFoldDB" id="A0A5K1UXP5"/>